<dbReference type="InParanoid" id="A0A6J2PRD8"/>
<gene>
    <name evidence="4" type="primary">LOC115008433</name>
</gene>
<feature type="transmembrane region" description="Helical" evidence="2">
    <location>
        <begin position="12"/>
        <end position="34"/>
    </location>
</feature>
<name>A0A6J2PRD8_COTGO</name>
<dbReference type="KEGG" id="cgob:115008433"/>
<feature type="transmembrane region" description="Helical" evidence="2">
    <location>
        <begin position="40"/>
        <end position="70"/>
    </location>
</feature>
<reference evidence="4" key="1">
    <citation type="submission" date="2025-08" db="UniProtKB">
        <authorList>
            <consortium name="RefSeq"/>
        </authorList>
    </citation>
    <scope>IDENTIFICATION</scope>
</reference>
<proteinExistence type="predicted"/>
<evidence type="ECO:0000313" key="4">
    <source>
        <dbReference type="RefSeq" id="XP_029287896.1"/>
    </source>
</evidence>
<sequence length="427" mass="47259">MKAPVSPAMDGVLEGAAVLCVCKLACSLLSLPSLAASCSLVSFCCCCLLVFTDFLVTVFLSFLCIFESWLTELTPLGDVIALRYLIFLSHTYGAVLLLITPLIAVEILTRLLWPYCVVVGRTASVTVGSDGHCNVGEVTVDEEESKDNKDIEKRLSQVVSYLCCLSVWVTVALNVRWRWKREEVWVAACLHTTNSLIRCLPNLFSPMPSIVNPCWGMAFLSFLLFFLTTSLGLHRRDRDPAQTHREKHGVNNNGYSFWQELVPAPSASSKPVNPGMSESEPAQCVDPEKTESSCTVHRAYSWNSVQMSAHHHGDFVLISPECLSAERGQEHERTKRGIPRTYITEEHVDSKKRSHSEWRQGGFPRPGVNVMIGLVGVLSIFVLPLNLSVNILLIRTIETLLELCITYLVSSAANTSNASTSHNETLV</sequence>
<organism evidence="3 4">
    <name type="scientific">Cottoperca gobio</name>
    <name type="common">Frogmouth</name>
    <name type="synonym">Aphritis gobio</name>
    <dbReference type="NCBI Taxonomy" id="56716"/>
    <lineage>
        <taxon>Eukaryota</taxon>
        <taxon>Metazoa</taxon>
        <taxon>Chordata</taxon>
        <taxon>Craniata</taxon>
        <taxon>Vertebrata</taxon>
        <taxon>Euteleostomi</taxon>
        <taxon>Actinopterygii</taxon>
        <taxon>Neopterygii</taxon>
        <taxon>Teleostei</taxon>
        <taxon>Neoteleostei</taxon>
        <taxon>Acanthomorphata</taxon>
        <taxon>Eupercaria</taxon>
        <taxon>Perciformes</taxon>
        <taxon>Notothenioidei</taxon>
        <taxon>Bovichtidae</taxon>
        <taxon>Cottoperca</taxon>
    </lineage>
</organism>
<protein>
    <submittedName>
        <fullName evidence="4">Uncharacterized protein LOC115008433 isoform X1</fullName>
    </submittedName>
</protein>
<dbReference type="OrthoDB" id="9945889at2759"/>
<keyword evidence="2" id="KW-0812">Transmembrane</keyword>
<keyword evidence="2" id="KW-0472">Membrane</keyword>
<accession>A0A6J2PRD8</accession>
<evidence type="ECO:0000313" key="3">
    <source>
        <dbReference type="Proteomes" id="UP000504630"/>
    </source>
</evidence>
<feature type="transmembrane region" description="Helical" evidence="2">
    <location>
        <begin position="158"/>
        <end position="177"/>
    </location>
</feature>
<dbReference type="AlphaFoldDB" id="A0A6J2PRD8"/>
<evidence type="ECO:0000256" key="2">
    <source>
        <dbReference type="SAM" id="Phobius"/>
    </source>
</evidence>
<feature type="region of interest" description="Disordered" evidence="1">
    <location>
        <begin position="268"/>
        <end position="288"/>
    </location>
</feature>
<evidence type="ECO:0000256" key="1">
    <source>
        <dbReference type="SAM" id="MobiDB-lite"/>
    </source>
</evidence>
<dbReference type="Proteomes" id="UP000504630">
    <property type="component" value="Chromosome 5"/>
</dbReference>
<keyword evidence="2" id="KW-1133">Transmembrane helix</keyword>
<dbReference type="GeneID" id="115008433"/>
<feature type="transmembrane region" description="Helical" evidence="2">
    <location>
        <begin position="210"/>
        <end position="233"/>
    </location>
</feature>
<feature type="transmembrane region" description="Helical" evidence="2">
    <location>
        <begin position="82"/>
        <end position="104"/>
    </location>
</feature>
<keyword evidence="3" id="KW-1185">Reference proteome</keyword>
<dbReference type="RefSeq" id="XP_029287896.1">
    <property type="nucleotide sequence ID" value="XM_029432036.1"/>
</dbReference>
<feature type="transmembrane region" description="Helical" evidence="2">
    <location>
        <begin position="368"/>
        <end position="387"/>
    </location>
</feature>